<evidence type="ECO:0000313" key="4">
    <source>
        <dbReference type="Proteomes" id="UP000289738"/>
    </source>
</evidence>
<dbReference type="PANTHER" id="PTHR33144">
    <property type="entry name" value="OS10G0409366 PROTEIN-RELATED"/>
    <property type="match status" value="1"/>
</dbReference>
<gene>
    <name evidence="3" type="ORF">Ahy_A06g027050</name>
</gene>
<feature type="coiled-coil region" evidence="1">
    <location>
        <begin position="271"/>
        <end position="308"/>
    </location>
</feature>
<sequence length="349" mass="40121">MELIVKEPLALPPGKKIVLNHNRKLQQVGQAADLLSEFLRTLASDFQQLPIGEKSWKTMSKASKEHAFDQFKVIESSTMRTMEKGIIKRGIAQRIENSWRNARNHLFHKVYDEKLTFDQNLKRKPAGIKANHWKKFLEYRLNEDTKEKCKKNAANRSKQLYTHIGGSKTMARKRHKEELRPGRPIGRREGWTMNHKKKNGSYMNEDAHLVGEAIENIESQDPSSKEFSHNDSLAQVLGNEHPRRVRGLDFGPCPSQYFRNIPQQSDYGVQIEEYQMEIVKLKAEAAELKAAAAEEKTERQRLEAEEKAKIQSMKNLLRYIIQEQGGSLPPEIAEDLDSLRSAPTSSHAR</sequence>
<protein>
    <submittedName>
        <fullName evidence="3">Uncharacterized protein</fullName>
    </submittedName>
</protein>
<accession>A0A445CML5</accession>
<keyword evidence="1" id="KW-0175">Coiled coil</keyword>
<name>A0A445CML5_ARAHY</name>
<feature type="region of interest" description="Disordered" evidence="2">
    <location>
        <begin position="330"/>
        <end position="349"/>
    </location>
</feature>
<evidence type="ECO:0000256" key="2">
    <source>
        <dbReference type="SAM" id="MobiDB-lite"/>
    </source>
</evidence>
<organism evidence="3 4">
    <name type="scientific">Arachis hypogaea</name>
    <name type="common">Peanut</name>
    <dbReference type="NCBI Taxonomy" id="3818"/>
    <lineage>
        <taxon>Eukaryota</taxon>
        <taxon>Viridiplantae</taxon>
        <taxon>Streptophyta</taxon>
        <taxon>Embryophyta</taxon>
        <taxon>Tracheophyta</taxon>
        <taxon>Spermatophyta</taxon>
        <taxon>Magnoliopsida</taxon>
        <taxon>eudicotyledons</taxon>
        <taxon>Gunneridae</taxon>
        <taxon>Pentapetalae</taxon>
        <taxon>rosids</taxon>
        <taxon>fabids</taxon>
        <taxon>Fabales</taxon>
        <taxon>Fabaceae</taxon>
        <taxon>Papilionoideae</taxon>
        <taxon>50 kb inversion clade</taxon>
        <taxon>dalbergioids sensu lato</taxon>
        <taxon>Dalbergieae</taxon>
        <taxon>Pterocarpus clade</taxon>
        <taxon>Arachis</taxon>
    </lineage>
</organism>
<dbReference type="EMBL" id="SDMP01000006">
    <property type="protein sequence ID" value="RYR52133.1"/>
    <property type="molecule type" value="Genomic_DNA"/>
</dbReference>
<dbReference type="Proteomes" id="UP000289738">
    <property type="component" value="Chromosome A06"/>
</dbReference>
<evidence type="ECO:0000256" key="1">
    <source>
        <dbReference type="SAM" id="Coils"/>
    </source>
</evidence>
<dbReference type="InterPro" id="IPR004252">
    <property type="entry name" value="Probable_transposase_24"/>
</dbReference>
<evidence type="ECO:0000313" key="3">
    <source>
        <dbReference type="EMBL" id="RYR52133.1"/>
    </source>
</evidence>
<dbReference type="PANTHER" id="PTHR33144:SF45">
    <property type="entry name" value="TRANSPOSASE TNP1_EN_SPM-LIKE DOMAIN-CONTAINING PROTEIN"/>
    <property type="match status" value="1"/>
</dbReference>
<reference evidence="3 4" key="1">
    <citation type="submission" date="2019-01" db="EMBL/GenBank/DDBJ databases">
        <title>Sequencing of cultivated peanut Arachis hypogaea provides insights into genome evolution and oil improvement.</title>
        <authorList>
            <person name="Chen X."/>
        </authorList>
    </citation>
    <scope>NUCLEOTIDE SEQUENCE [LARGE SCALE GENOMIC DNA]</scope>
    <source>
        <strain evidence="4">cv. Fuhuasheng</strain>
        <tissue evidence="3">Leaves</tissue>
    </source>
</reference>
<comment type="caution">
    <text evidence="3">The sequence shown here is derived from an EMBL/GenBank/DDBJ whole genome shotgun (WGS) entry which is preliminary data.</text>
</comment>
<dbReference type="Pfam" id="PF03004">
    <property type="entry name" value="Transposase_24"/>
    <property type="match status" value="1"/>
</dbReference>
<proteinExistence type="predicted"/>
<dbReference type="AlphaFoldDB" id="A0A445CML5"/>
<keyword evidence="4" id="KW-1185">Reference proteome</keyword>